<dbReference type="HOGENOM" id="CLU_3053941_0_0_1"/>
<dbReference type="InParanoid" id="K3Z1V0"/>
<dbReference type="EMBL" id="AGNK02000027">
    <property type="status" value="NOT_ANNOTATED_CDS"/>
    <property type="molecule type" value="Genomic_DNA"/>
</dbReference>
<reference evidence="1" key="2">
    <citation type="submission" date="2018-08" db="UniProtKB">
        <authorList>
            <consortium name="EnsemblPlants"/>
        </authorList>
    </citation>
    <scope>IDENTIFICATION</scope>
    <source>
        <strain evidence="1">Yugu1</strain>
    </source>
</reference>
<organism evidence="1 2">
    <name type="scientific">Setaria italica</name>
    <name type="common">Foxtail millet</name>
    <name type="synonym">Panicum italicum</name>
    <dbReference type="NCBI Taxonomy" id="4555"/>
    <lineage>
        <taxon>Eukaryota</taxon>
        <taxon>Viridiplantae</taxon>
        <taxon>Streptophyta</taxon>
        <taxon>Embryophyta</taxon>
        <taxon>Tracheophyta</taxon>
        <taxon>Spermatophyta</taxon>
        <taxon>Magnoliopsida</taxon>
        <taxon>Liliopsida</taxon>
        <taxon>Poales</taxon>
        <taxon>Poaceae</taxon>
        <taxon>PACMAD clade</taxon>
        <taxon>Panicoideae</taxon>
        <taxon>Panicodae</taxon>
        <taxon>Paniceae</taxon>
        <taxon>Cenchrinae</taxon>
        <taxon>Setaria</taxon>
    </lineage>
</organism>
<name>K3Z1V0_SETIT</name>
<sequence>MVKCGGCIRAVCVAVLSWPDCWFCRQRVLRGFAVTTGTYGAGKAKVTNGPKVVG</sequence>
<dbReference type="AlphaFoldDB" id="K3Z1V0"/>
<evidence type="ECO:0000313" key="2">
    <source>
        <dbReference type="Proteomes" id="UP000004995"/>
    </source>
</evidence>
<evidence type="ECO:0000313" key="1">
    <source>
        <dbReference type="EnsemblPlants" id="KQL27985"/>
    </source>
</evidence>
<accession>K3Z1V0</accession>
<dbReference type="EnsemblPlants" id="KQL27985">
    <property type="protein sequence ID" value="KQL27985"/>
    <property type="gene ID" value="SETIT_020518mg"/>
</dbReference>
<reference evidence="2" key="1">
    <citation type="journal article" date="2012" name="Nat. Biotechnol.">
        <title>Reference genome sequence of the model plant Setaria.</title>
        <authorList>
            <person name="Bennetzen J.L."/>
            <person name="Schmutz J."/>
            <person name="Wang H."/>
            <person name="Percifield R."/>
            <person name="Hawkins J."/>
            <person name="Pontaroli A.C."/>
            <person name="Estep M."/>
            <person name="Feng L."/>
            <person name="Vaughn J.N."/>
            <person name="Grimwood J."/>
            <person name="Jenkins J."/>
            <person name="Barry K."/>
            <person name="Lindquist E."/>
            <person name="Hellsten U."/>
            <person name="Deshpande S."/>
            <person name="Wang X."/>
            <person name="Wu X."/>
            <person name="Mitros T."/>
            <person name="Triplett J."/>
            <person name="Yang X."/>
            <person name="Ye C.Y."/>
            <person name="Mauro-Herrera M."/>
            <person name="Wang L."/>
            <person name="Li P."/>
            <person name="Sharma M."/>
            <person name="Sharma R."/>
            <person name="Ronald P.C."/>
            <person name="Panaud O."/>
            <person name="Kellogg E.A."/>
            <person name="Brutnell T.P."/>
            <person name="Doust A.N."/>
            <person name="Tuskan G.A."/>
            <person name="Rokhsar D."/>
            <person name="Devos K.M."/>
        </authorList>
    </citation>
    <scope>NUCLEOTIDE SEQUENCE [LARGE SCALE GENOMIC DNA]</scope>
    <source>
        <strain evidence="2">cv. Yugu1</strain>
    </source>
</reference>
<dbReference type="Gramene" id="KQL27985">
    <property type="protein sequence ID" value="KQL27985"/>
    <property type="gene ID" value="SETIT_020518mg"/>
</dbReference>
<protein>
    <submittedName>
        <fullName evidence="1">Uncharacterized protein</fullName>
    </submittedName>
</protein>
<keyword evidence="2" id="KW-1185">Reference proteome</keyword>
<proteinExistence type="predicted"/>
<dbReference type="Proteomes" id="UP000004995">
    <property type="component" value="Unassembled WGS sequence"/>
</dbReference>